<feature type="domain" description="Enoyl reductase (ER)" evidence="3">
    <location>
        <begin position="5"/>
        <end position="312"/>
    </location>
</feature>
<evidence type="ECO:0000313" key="5">
    <source>
        <dbReference type="Proteomes" id="UP001341820"/>
    </source>
</evidence>
<evidence type="ECO:0000256" key="2">
    <source>
        <dbReference type="ARBA" id="ARBA00023002"/>
    </source>
</evidence>
<dbReference type="Gene3D" id="3.40.50.720">
    <property type="entry name" value="NAD(P)-binding Rossmann-like Domain"/>
    <property type="match status" value="1"/>
</dbReference>
<dbReference type="SMART" id="SM00829">
    <property type="entry name" value="PKS_ER"/>
    <property type="match status" value="1"/>
</dbReference>
<dbReference type="SUPFAM" id="SSF51735">
    <property type="entry name" value="NAD(P)-binding Rossmann-fold domains"/>
    <property type="match status" value="1"/>
</dbReference>
<gene>
    <name evidence="4" type="ORF">P5F74_15290</name>
</gene>
<organism evidence="4 5">
    <name type="scientific">Shouchella miscanthi</name>
    <dbReference type="NCBI Taxonomy" id="2598861"/>
    <lineage>
        <taxon>Bacteria</taxon>
        <taxon>Bacillati</taxon>
        <taxon>Bacillota</taxon>
        <taxon>Bacilli</taxon>
        <taxon>Bacillales</taxon>
        <taxon>Bacillaceae</taxon>
        <taxon>Shouchella</taxon>
    </lineage>
</organism>
<protein>
    <submittedName>
        <fullName evidence="4">Zinc-binding dehydrogenase</fullName>
    </submittedName>
</protein>
<dbReference type="InterPro" id="IPR020843">
    <property type="entry name" value="ER"/>
</dbReference>
<proteinExistence type="predicted"/>
<dbReference type="InterPro" id="IPR036291">
    <property type="entry name" value="NAD(P)-bd_dom_sf"/>
</dbReference>
<dbReference type="PANTHER" id="PTHR48106">
    <property type="entry name" value="QUINONE OXIDOREDUCTASE PIG3-RELATED"/>
    <property type="match status" value="1"/>
</dbReference>
<keyword evidence="2" id="KW-0560">Oxidoreductase</keyword>
<comment type="caution">
    <text evidence="4">The sequence shown here is derived from an EMBL/GenBank/DDBJ whole genome shotgun (WGS) entry which is preliminary data.</text>
</comment>
<accession>A0ABU6NMS8</accession>
<dbReference type="Proteomes" id="UP001341820">
    <property type="component" value="Unassembled WGS sequence"/>
</dbReference>
<keyword evidence="1" id="KW-0521">NADP</keyword>
<dbReference type="InterPro" id="IPR011032">
    <property type="entry name" value="GroES-like_sf"/>
</dbReference>
<dbReference type="Gene3D" id="3.90.180.10">
    <property type="entry name" value="Medium-chain alcohol dehydrogenases, catalytic domain"/>
    <property type="match status" value="1"/>
</dbReference>
<sequence>MLTVRMNEQAGIVVEEMNKPEPKGFEVRVNVVMSSLNFADLKVVSASKPGQLGIDLVGVVDQVGEHVTKVRVGDRVIAFPKTSGHAEYAIANEQLVYRIPATLSWEQAAASPIVVFLSYFLTKEIVPLSHEDSIIVHAASGGVGTTLIQLAKRTGLKTIIGTVGSLDKAEAAYRAGASHVCTYQSFKNDTWAITEGKGVSVIFDSIAGHVTEDSLHVLAHFGTLIQFGNASGQKSYVSNEDLHKSCRSIKGFSFGTMRAFKPDRVEKAASKVLDLLAEGTVKTEIDRVFSLTEAKNAYRYFQTRKHQGKILLKMNH</sequence>
<dbReference type="InterPro" id="IPR013149">
    <property type="entry name" value="ADH-like_C"/>
</dbReference>
<dbReference type="SUPFAM" id="SSF50129">
    <property type="entry name" value="GroES-like"/>
    <property type="match status" value="1"/>
</dbReference>
<name>A0ABU6NMS8_9BACI</name>
<dbReference type="RefSeq" id="WP_035396837.1">
    <property type="nucleotide sequence ID" value="NZ_CP042163.1"/>
</dbReference>
<dbReference type="Pfam" id="PF00107">
    <property type="entry name" value="ADH_zinc_N"/>
    <property type="match status" value="1"/>
</dbReference>
<dbReference type="EMBL" id="JAROAS010000036">
    <property type="protein sequence ID" value="MED4129498.1"/>
    <property type="molecule type" value="Genomic_DNA"/>
</dbReference>
<dbReference type="PANTHER" id="PTHR48106:SF13">
    <property type="entry name" value="QUINONE OXIDOREDUCTASE-RELATED"/>
    <property type="match status" value="1"/>
</dbReference>
<dbReference type="InterPro" id="IPR013154">
    <property type="entry name" value="ADH-like_N"/>
</dbReference>
<dbReference type="Pfam" id="PF08240">
    <property type="entry name" value="ADH_N"/>
    <property type="match status" value="1"/>
</dbReference>
<evidence type="ECO:0000259" key="3">
    <source>
        <dbReference type="SMART" id="SM00829"/>
    </source>
</evidence>
<keyword evidence="5" id="KW-1185">Reference proteome</keyword>
<reference evidence="4 5" key="1">
    <citation type="submission" date="2023-03" db="EMBL/GenBank/DDBJ databases">
        <title>Bacillus Genome Sequencing.</title>
        <authorList>
            <person name="Dunlap C."/>
        </authorList>
    </citation>
    <scope>NUCLEOTIDE SEQUENCE [LARGE SCALE GENOMIC DNA]</scope>
    <source>
        <strain evidence="4 5">B-4107</strain>
    </source>
</reference>
<evidence type="ECO:0000256" key="1">
    <source>
        <dbReference type="ARBA" id="ARBA00022857"/>
    </source>
</evidence>
<evidence type="ECO:0000313" key="4">
    <source>
        <dbReference type="EMBL" id="MED4129498.1"/>
    </source>
</evidence>